<dbReference type="Proteomes" id="UP000255517">
    <property type="component" value="Unassembled WGS sequence"/>
</dbReference>
<dbReference type="GO" id="GO:0016743">
    <property type="term" value="F:carboxyl- or carbamoyltransferase activity"/>
    <property type="evidence" value="ECO:0007669"/>
    <property type="project" value="InterPro"/>
</dbReference>
<gene>
    <name evidence="12" type="primary">accA</name>
    <name evidence="12" type="ORF">NCTC13149_00355</name>
</gene>
<evidence type="ECO:0000256" key="1">
    <source>
        <dbReference type="ARBA" id="ARBA00004956"/>
    </source>
</evidence>
<evidence type="ECO:0000256" key="10">
    <source>
        <dbReference type="ARBA" id="ARBA00049152"/>
    </source>
</evidence>
<evidence type="ECO:0000256" key="3">
    <source>
        <dbReference type="ARBA" id="ARBA00022516"/>
    </source>
</evidence>
<dbReference type="EC" id="2.1.3.15" evidence="2"/>
<evidence type="ECO:0000313" key="13">
    <source>
        <dbReference type="Proteomes" id="UP000255517"/>
    </source>
</evidence>
<evidence type="ECO:0000259" key="11">
    <source>
        <dbReference type="PROSITE" id="PS50989"/>
    </source>
</evidence>
<dbReference type="UniPathway" id="UPA00655">
    <property type="reaction ID" value="UER00711"/>
</dbReference>
<dbReference type="AlphaFoldDB" id="A0A379C2X2"/>
<dbReference type="InterPro" id="IPR011763">
    <property type="entry name" value="COA_CT_C"/>
</dbReference>
<keyword evidence="12" id="KW-0436">Ligase</keyword>
<dbReference type="GO" id="GO:0009317">
    <property type="term" value="C:acetyl-CoA carboxylase complex"/>
    <property type="evidence" value="ECO:0007669"/>
    <property type="project" value="InterPro"/>
</dbReference>
<dbReference type="Pfam" id="PF03255">
    <property type="entry name" value="ACCA"/>
    <property type="match status" value="1"/>
</dbReference>
<dbReference type="InterPro" id="IPR029045">
    <property type="entry name" value="ClpP/crotonase-like_dom_sf"/>
</dbReference>
<dbReference type="PRINTS" id="PR01069">
    <property type="entry name" value="ACCCTRFRASEA"/>
</dbReference>
<comment type="catalytic activity">
    <reaction evidence="10">
        <text>N(6)-carboxybiotinyl-L-lysyl-[protein] + acetyl-CoA = N(6)-biotinyl-L-lysyl-[protein] + malonyl-CoA</text>
        <dbReference type="Rhea" id="RHEA:54728"/>
        <dbReference type="Rhea" id="RHEA-COMP:10505"/>
        <dbReference type="Rhea" id="RHEA-COMP:10506"/>
        <dbReference type="ChEBI" id="CHEBI:57288"/>
        <dbReference type="ChEBI" id="CHEBI:57384"/>
        <dbReference type="ChEBI" id="CHEBI:83144"/>
        <dbReference type="ChEBI" id="CHEBI:83145"/>
        <dbReference type="EC" id="2.1.3.15"/>
    </reaction>
</comment>
<organism evidence="12 13">
    <name type="scientific">Peptoniphilus lacrimalis</name>
    <dbReference type="NCBI Taxonomy" id="33031"/>
    <lineage>
        <taxon>Bacteria</taxon>
        <taxon>Bacillati</taxon>
        <taxon>Bacillota</taxon>
        <taxon>Tissierellia</taxon>
        <taxon>Tissierellales</taxon>
        <taxon>Peptoniphilaceae</taxon>
        <taxon>Peptoniphilus</taxon>
    </lineage>
</organism>
<dbReference type="SUPFAM" id="SSF52096">
    <property type="entry name" value="ClpP/crotonase"/>
    <property type="match status" value="1"/>
</dbReference>
<keyword evidence="7" id="KW-0067">ATP-binding</keyword>
<evidence type="ECO:0000256" key="9">
    <source>
        <dbReference type="ARBA" id="ARBA00023160"/>
    </source>
</evidence>
<keyword evidence="9" id="KW-0275">Fatty acid biosynthesis</keyword>
<name>A0A379C2X2_9FIRM</name>
<keyword evidence="8" id="KW-0443">Lipid metabolism</keyword>
<dbReference type="EMBL" id="UGSZ01000001">
    <property type="protein sequence ID" value="SUB56583.1"/>
    <property type="molecule type" value="Genomic_DNA"/>
</dbReference>
<evidence type="ECO:0000256" key="6">
    <source>
        <dbReference type="ARBA" id="ARBA00022832"/>
    </source>
</evidence>
<evidence type="ECO:0000256" key="8">
    <source>
        <dbReference type="ARBA" id="ARBA00023098"/>
    </source>
</evidence>
<dbReference type="PANTHER" id="PTHR42853:SF3">
    <property type="entry name" value="ACETYL-COENZYME A CARBOXYLASE CARBOXYL TRANSFERASE SUBUNIT ALPHA, CHLOROPLASTIC"/>
    <property type="match status" value="1"/>
</dbReference>
<dbReference type="GO" id="GO:0006633">
    <property type="term" value="P:fatty acid biosynthetic process"/>
    <property type="evidence" value="ECO:0007669"/>
    <property type="project" value="UniProtKB-KW"/>
</dbReference>
<dbReference type="GO" id="GO:2001295">
    <property type="term" value="P:malonyl-CoA biosynthetic process"/>
    <property type="evidence" value="ECO:0007669"/>
    <property type="project" value="UniProtKB-UniPathway"/>
</dbReference>
<dbReference type="RefSeq" id="WP_019034731.1">
    <property type="nucleotide sequence ID" value="NZ_UGSZ01000001.1"/>
</dbReference>
<evidence type="ECO:0000256" key="5">
    <source>
        <dbReference type="ARBA" id="ARBA00022741"/>
    </source>
</evidence>
<reference evidence="12 13" key="1">
    <citation type="submission" date="2018-06" db="EMBL/GenBank/DDBJ databases">
        <authorList>
            <consortium name="Pathogen Informatics"/>
            <person name="Doyle S."/>
        </authorList>
    </citation>
    <scope>NUCLEOTIDE SEQUENCE [LARGE SCALE GENOMIC DNA]</scope>
    <source>
        <strain evidence="12 13">NCTC13149</strain>
    </source>
</reference>
<dbReference type="GO" id="GO:0003989">
    <property type="term" value="F:acetyl-CoA carboxylase activity"/>
    <property type="evidence" value="ECO:0007669"/>
    <property type="project" value="InterPro"/>
</dbReference>
<sequence>MAIKDIFENYYRKLNKDIDMQSYKKYMENKISNISISSTDRLYLAREKNRPTSIDFLDNILEDKLIFKGDRIGGEDSSIISGIGRIKDLNISFVAIEKGKTFQEKVENNFGMVSPEGFRKAIRIFKEAEKFNRPVLTIIDTPGANPSPKSEENGQSQQIANSLLTMSSLKVPIISIIISEGYSGGALSLSLCDYLIMLENAIFSILSPEGFGSIIFRDSSKVEEAAKLLKFTAKDMKDFDICQEIIPEKIDPSYEYYKEIFSYLQKDVYEKFKDLQKFSSVELIEKRHERYMNWD</sequence>
<protein>
    <recommendedName>
        <fullName evidence="2">acetyl-CoA carboxytransferase</fullName>
        <ecNumber evidence="2">2.1.3.15</ecNumber>
    </recommendedName>
</protein>
<keyword evidence="3" id="KW-0444">Lipid biosynthesis</keyword>
<evidence type="ECO:0000256" key="2">
    <source>
        <dbReference type="ARBA" id="ARBA00011883"/>
    </source>
</evidence>
<proteinExistence type="predicted"/>
<dbReference type="OrthoDB" id="9808023at2"/>
<evidence type="ECO:0000256" key="4">
    <source>
        <dbReference type="ARBA" id="ARBA00022679"/>
    </source>
</evidence>
<feature type="domain" description="CoA carboxyltransferase C-terminal" evidence="11">
    <location>
        <begin position="26"/>
        <end position="274"/>
    </location>
</feature>
<accession>A0A379C2X2</accession>
<evidence type="ECO:0000313" key="12">
    <source>
        <dbReference type="EMBL" id="SUB56583.1"/>
    </source>
</evidence>
<keyword evidence="5" id="KW-0547">Nucleotide-binding</keyword>
<comment type="pathway">
    <text evidence="1">Lipid metabolism; malonyl-CoA biosynthesis; malonyl-CoA from acetyl-CoA: step 1/1.</text>
</comment>
<dbReference type="STRING" id="1122949.GCA_000378725_00924"/>
<dbReference type="InterPro" id="IPR001095">
    <property type="entry name" value="Acetyl_CoA_COase_a_su"/>
</dbReference>
<dbReference type="GO" id="GO:0005524">
    <property type="term" value="F:ATP binding"/>
    <property type="evidence" value="ECO:0007669"/>
    <property type="project" value="UniProtKB-KW"/>
</dbReference>
<dbReference type="PROSITE" id="PS50989">
    <property type="entry name" value="COA_CT_CTER"/>
    <property type="match status" value="1"/>
</dbReference>
<dbReference type="Gene3D" id="3.90.226.10">
    <property type="entry name" value="2-enoyl-CoA Hydratase, Chain A, domain 1"/>
    <property type="match status" value="1"/>
</dbReference>
<dbReference type="PANTHER" id="PTHR42853">
    <property type="entry name" value="ACETYL-COENZYME A CARBOXYLASE CARBOXYL TRANSFERASE SUBUNIT ALPHA"/>
    <property type="match status" value="1"/>
</dbReference>
<keyword evidence="6" id="KW-0276">Fatty acid metabolism</keyword>
<evidence type="ECO:0000256" key="7">
    <source>
        <dbReference type="ARBA" id="ARBA00022840"/>
    </source>
</evidence>
<keyword evidence="4 12" id="KW-0808">Transferase</keyword>